<dbReference type="InterPro" id="IPR011051">
    <property type="entry name" value="RmlC_Cupin_sf"/>
</dbReference>
<dbReference type="RefSeq" id="WP_065696989.1">
    <property type="nucleotide sequence ID" value="NZ_AP022112.1"/>
</dbReference>
<dbReference type="SUPFAM" id="SSF51182">
    <property type="entry name" value="RmlC-like cupins"/>
    <property type="match status" value="1"/>
</dbReference>
<dbReference type="PROSITE" id="PS00041">
    <property type="entry name" value="HTH_ARAC_FAMILY_1"/>
    <property type="match status" value="1"/>
</dbReference>
<dbReference type="GO" id="GO:0043565">
    <property type="term" value="F:sequence-specific DNA binding"/>
    <property type="evidence" value="ECO:0007669"/>
    <property type="project" value="InterPro"/>
</dbReference>
<dbReference type="InterPro" id="IPR032783">
    <property type="entry name" value="AraC_lig"/>
</dbReference>
<reference evidence="4 5" key="1">
    <citation type="submission" date="2017-09" db="EMBL/GenBank/DDBJ databases">
        <title>Mdr eskape-Ghana.</title>
        <authorList>
            <person name="Agyepong N."/>
            <person name="Janice J."/>
            <person name="Samuelsen O."/>
            <person name="Owusu-Ofori A."/>
            <person name="Sundsfjord A."/>
            <person name="Essack S."/>
            <person name="Pedersen T."/>
        </authorList>
    </citation>
    <scope>NUCLEOTIDE SEQUENCE [LARGE SCALE GENOMIC DNA]</scope>
    <source>
        <strain evidence="4 5">46</strain>
    </source>
</reference>
<dbReference type="InterPro" id="IPR050204">
    <property type="entry name" value="AraC_XylS_family_regulators"/>
</dbReference>
<dbReference type="SUPFAM" id="SSF46689">
    <property type="entry name" value="Homeodomain-like"/>
    <property type="match status" value="2"/>
</dbReference>
<dbReference type="InterPro" id="IPR009057">
    <property type="entry name" value="Homeodomain-like_sf"/>
</dbReference>
<gene>
    <name evidence="4" type="ORF">CP911_01175</name>
</gene>
<proteinExistence type="predicted"/>
<keyword evidence="2" id="KW-0238">DNA-binding</keyword>
<keyword evidence="1" id="KW-0805">Transcription regulation</keyword>
<dbReference type="Proteomes" id="UP000217648">
    <property type="component" value="Unassembled WGS sequence"/>
</dbReference>
<dbReference type="InterPro" id="IPR018062">
    <property type="entry name" value="HTH_AraC-typ_CS"/>
</dbReference>
<organism evidence="4 5">
    <name type="scientific">Klebsiella quasipneumoniae</name>
    <dbReference type="NCBI Taxonomy" id="1463165"/>
    <lineage>
        <taxon>Bacteria</taxon>
        <taxon>Pseudomonadati</taxon>
        <taxon>Pseudomonadota</taxon>
        <taxon>Gammaproteobacteria</taxon>
        <taxon>Enterobacterales</taxon>
        <taxon>Enterobacteriaceae</taxon>
        <taxon>Klebsiella/Raoultella group</taxon>
        <taxon>Klebsiella</taxon>
        <taxon>Klebsiella pneumoniae complex</taxon>
    </lineage>
</organism>
<dbReference type="PRINTS" id="PR00032">
    <property type="entry name" value="HTHARAC"/>
</dbReference>
<dbReference type="Pfam" id="PF12852">
    <property type="entry name" value="Cupin_6"/>
    <property type="match status" value="1"/>
</dbReference>
<dbReference type="PANTHER" id="PTHR46796">
    <property type="entry name" value="HTH-TYPE TRANSCRIPTIONAL ACTIVATOR RHAS-RELATED"/>
    <property type="match status" value="1"/>
</dbReference>
<accession>A0A2A5MQL5</accession>
<dbReference type="AlphaFoldDB" id="A0A2A5MQL5"/>
<dbReference type="InterPro" id="IPR018060">
    <property type="entry name" value="HTH_AraC"/>
</dbReference>
<evidence type="ECO:0000313" key="5">
    <source>
        <dbReference type="Proteomes" id="UP000217648"/>
    </source>
</evidence>
<comment type="caution">
    <text evidence="4">The sequence shown here is derived from an EMBL/GenBank/DDBJ whole genome shotgun (WGS) entry which is preliminary data.</text>
</comment>
<evidence type="ECO:0000313" key="4">
    <source>
        <dbReference type="EMBL" id="PCM63202.1"/>
    </source>
</evidence>
<protein>
    <submittedName>
        <fullName evidence="4">AraC family transcriptional regulator</fullName>
    </submittedName>
</protein>
<dbReference type="EMBL" id="NXHG01000001">
    <property type="protein sequence ID" value="PCM63202.1"/>
    <property type="molecule type" value="Genomic_DNA"/>
</dbReference>
<dbReference type="SMART" id="SM00342">
    <property type="entry name" value="HTH_ARAC"/>
    <property type="match status" value="1"/>
</dbReference>
<dbReference type="STRING" id="1463164.KQS06HV_90928"/>
<evidence type="ECO:0000256" key="2">
    <source>
        <dbReference type="ARBA" id="ARBA00023125"/>
    </source>
</evidence>
<keyword evidence="3" id="KW-0804">Transcription</keyword>
<evidence type="ECO:0000256" key="1">
    <source>
        <dbReference type="ARBA" id="ARBA00023015"/>
    </source>
</evidence>
<name>A0A2A5MQL5_9ENTR</name>
<dbReference type="PANTHER" id="PTHR46796:SF7">
    <property type="entry name" value="ARAC FAMILY TRANSCRIPTIONAL REGULATOR"/>
    <property type="match status" value="1"/>
</dbReference>
<sequence>MSDPLAEIIAMLNLRAVLTKTIEGAGEWRVKRSDQGMSFYGVVLEGGCRLEIDQHEPQILRAGDFMLIPAAYRFALTSLTPPPSPALETTPVKLAAEHFRLGALDQPAEMQALIGHCAADSDNASLLTSLLPALVVVRNQPRLATFVGLLKEEAQADRAGKSFVLARMVELLFIEAIRSCGTLATPGLMRGLSDPRVAQAIRLLHQAPARRWTVNALAADCALSRSTLFERFTGLTGMTPMGYLLSWRMTLAMQWLGETGISITDIAERLGYGSTSAFSVAFTRYAGISPGKYARQRAAQRPPGPP</sequence>
<evidence type="ECO:0000256" key="3">
    <source>
        <dbReference type="ARBA" id="ARBA00023163"/>
    </source>
</evidence>
<dbReference type="PROSITE" id="PS01124">
    <property type="entry name" value="HTH_ARAC_FAMILY_2"/>
    <property type="match status" value="1"/>
</dbReference>
<dbReference type="Gene3D" id="1.10.10.60">
    <property type="entry name" value="Homeodomain-like"/>
    <property type="match status" value="2"/>
</dbReference>
<dbReference type="InterPro" id="IPR020449">
    <property type="entry name" value="Tscrpt_reg_AraC-type_HTH"/>
</dbReference>
<dbReference type="GO" id="GO:0003700">
    <property type="term" value="F:DNA-binding transcription factor activity"/>
    <property type="evidence" value="ECO:0007669"/>
    <property type="project" value="InterPro"/>
</dbReference>
<dbReference type="Pfam" id="PF12833">
    <property type="entry name" value="HTH_18"/>
    <property type="match status" value="1"/>
</dbReference>